<organism evidence="8 9">
    <name type="scientific">Scytalidium lignicola</name>
    <name type="common">Hyphomycete</name>
    <dbReference type="NCBI Taxonomy" id="5539"/>
    <lineage>
        <taxon>Eukaryota</taxon>
        <taxon>Fungi</taxon>
        <taxon>Dikarya</taxon>
        <taxon>Ascomycota</taxon>
        <taxon>Pezizomycotina</taxon>
        <taxon>Leotiomycetes</taxon>
        <taxon>Leotiomycetes incertae sedis</taxon>
        <taxon>Scytalidium</taxon>
    </lineage>
</organism>
<dbReference type="SMART" id="SM01117">
    <property type="entry name" value="Cyt-b5"/>
    <property type="match status" value="1"/>
</dbReference>
<dbReference type="FunFam" id="3.10.120.10:FF:000001">
    <property type="entry name" value="Cytochrome b5 reductase 4"/>
    <property type="match status" value="1"/>
</dbReference>
<dbReference type="InterPro" id="IPR018506">
    <property type="entry name" value="Cyt_B5_heme-BS"/>
</dbReference>
<evidence type="ECO:0000256" key="5">
    <source>
        <dbReference type="SAM" id="MobiDB-lite"/>
    </source>
</evidence>
<gene>
    <name evidence="8" type="ORF">B7463_g5452</name>
</gene>
<keyword evidence="1 4" id="KW-0349">Heme</keyword>
<keyword evidence="6" id="KW-0732">Signal</keyword>
<evidence type="ECO:0000256" key="2">
    <source>
        <dbReference type="ARBA" id="ARBA00022723"/>
    </source>
</evidence>
<evidence type="ECO:0000259" key="7">
    <source>
        <dbReference type="PROSITE" id="PS50255"/>
    </source>
</evidence>
<feature type="non-terminal residue" evidence="8">
    <location>
        <position position="1"/>
    </location>
</feature>
<evidence type="ECO:0000313" key="8">
    <source>
        <dbReference type="EMBL" id="RFU30902.1"/>
    </source>
</evidence>
<dbReference type="GO" id="GO:0005737">
    <property type="term" value="C:cytoplasm"/>
    <property type="evidence" value="ECO:0007669"/>
    <property type="project" value="TreeGrafter"/>
</dbReference>
<dbReference type="STRING" id="5539.A0A3E2HCN6"/>
<dbReference type="Gene3D" id="3.10.120.10">
    <property type="entry name" value="Cytochrome b5-like heme/steroid binding domain"/>
    <property type="match status" value="1"/>
</dbReference>
<evidence type="ECO:0000256" key="3">
    <source>
        <dbReference type="ARBA" id="ARBA00023004"/>
    </source>
</evidence>
<comment type="similarity">
    <text evidence="4">Belongs to the cytochrome b5 family.</text>
</comment>
<reference evidence="8 9" key="1">
    <citation type="submission" date="2018-05" db="EMBL/GenBank/DDBJ databases">
        <title>Draft genome sequence of Scytalidium lignicola DSM 105466, a ubiquitous saprotrophic fungus.</title>
        <authorList>
            <person name="Buettner E."/>
            <person name="Gebauer A.M."/>
            <person name="Hofrichter M."/>
            <person name="Liers C."/>
            <person name="Kellner H."/>
        </authorList>
    </citation>
    <scope>NUCLEOTIDE SEQUENCE [LARGE SCALE GENOMIC DNA]</scope>
    <source>
        <strain evidence="8 9">DSM 105466</strain>
    </source>
</reference>
<dbReference type="Pfam" id="PF00173">
    <property type="entry name" value="Cyt-b5"/>
    <property type="match status" value="1"/>
</dbReference>
<protein>
    <recommendedName>
        <fullName evidence="7">Cytochrome b5 heme-binding domain-containing protein</fullName>
    </recommendedName>
</protein>
<comment type="caution">
    <text evidence="8">The sequence shown here is derived from an EMBL/GenBank/DDBJ whole genome shotgun (WGS) entry which is preliminary data.</text>
</comment>
<evidence type="ECO:0000256" key="6">
    <source>
        <dbReference type="SAM" id="SignalP"/>
    </source>
</evidence>
<feature type="domain" description="Cytochrome b5 heme-binding" evidence="7">
    <location>
        <begin position="276"/>
        <end position="346"/>
    </location>
</feature>
<dbReference type="OrthoDB" id="432299at2759"/>
<dbReference type="EMBL" id="NCSJ02000089">
    <property type="protein sequence ID" value="RFU30902.1"/>
    <property type="molecule type" value="Genomic_DNA"/>
</dbReference>
<accession>A0A3E2HCN6</accession>
<sequence length="363" mass="39826">MTLLGVSILIATFSIFCFRHPPTSWLFLPWFRRPALEDGRKENDAPELAPPEVTVKEVQKPPFLKEEKETRHGDNVEVDQNISEAEDQLTPTGKKAPEIMITGGGSVISKQEQDRKAMPPPSFLLTQKNPNASNPPPIPRTTNNSTVPTLTLQPEPELDYPPPSFPAINSAQRASGGRTGPPRLAPVPNFQRSPNTQSRVSPLPNRNPTAPSQFSSVSSLAPPPTHTSIPAKPRKKVMLTEGHSALDWSRLSQSPTANLRGLPPSTPYLRVPPSLLKQYTGRKGKDAWTVLSGKVYNITPYLPFHPGGVPELMRCAGRDGTKLFGEVHPWINWEGLLEACLIGIAVEEGQGESRNESSLEEMD</sequence>
<dbReference type="GO" id="GO:0046872">
    <property type="term" value="F:metal ion binding"/>
    <property type="evidence" value="ECO:0007669"/>
    <property type="project" value="UniProtKB-UniRule"/>
</dbReference>
<keyword evidence="9" id="KW-1185">Reference proteome</keyword>
<dbReference type="AlphaFoldDB" id="A0A3E2HCN6"/>
<feature type="signal peptide" evidence="6">
    <location>
        <begin position="1"/>
        <end position="19"/>
    </location>
</feature>
<dbReference type="OMA" id="EQDRKAM"/>
<feature type="compositionally biased region" description="Polar residues" evidence="5">
    <location>
        <begin position="190"/>
        <end position="219"/>
    </location>
</feature>
<dbReference type="InterPro" id="IPR001199">
    <property type="entry name" value="Cyt_B5-like_heme/steroid-bd"/>
</dbReference>
<dbReference type="PROSITE" id="PS00191">
    <property type="entry name" value="CYTOCHROME_B5_1"/>
    <property type="match status" value="1"/>
</dbReference>
<feature type="compositionally biased region" description="Basic and acidic residues" evidence="5">
    <location>
        <begin position="61"/>
        <end position="75"/>
    </location>
</feature>
<dbReference type="PANTHER" id="PTHR46237">
    <property type="entry name" value="CYTOCHROME B5 REDUCTASE 4 FAMILY MEMBER"/>
    <property type="match status" value="1"/>
</dbReference>
<evidence type="ECO:0000256" key="1">
    <source>
        <dbReference type="ARBA" id="ARBA00022617"/>
    </source>
</evidence>
<feature type="region of interest" description="Disordered" evidence="5">
    <location>
        <begin position="61"/>
        <end position="231"/>
    </location>
</feature>
<dbReference type="InterPro" id="IPR051872">
    <property type="entry name" value="Cytochrome_b5/Flavoprotein_Rdt"/>
</dbReference>
<feature type="compositionally biased region" description="Polar residues" evidence="5">
    <location>
        <begin position="140"/>
        <end position="152"/>
    </location>
</feature>
<dbReference type="InterPro" id="IPR036400">
    <property type="entry name" value="Cyt_B5-like_heme/steroid_sf"/>
</dbReference>
<dbReference type="GO" id="GO:0020037">
    <property type="term" value="F:heme binding"/>
    <property type="evidence" value="ECO:0007669"/>
    <property type="project" value="UniProtKB-UniRule"/>
</dbReference>
<keyword evidence="3 4" id="KW-0408">Iron</keyword>
<dbReference type="Proteomes" id="UP000258309">
    <property type="component" value="Unassembled WGS sequence"/>
</dbReference>
<evidence type="ECO:0000256" key="4">
    <source>
        <dbReference type="RuleBase" id="RU362121"/>
    </source>
</evidence>
<evidence type="ECO:0000313" key="9">
    <source>
        <dbReference type="Proteomes" id="UP000258309"/>
    </source>
</evidence>
<feature type="non-terminal residue" evidence="8">
    <location>
        <position position="363"/>
    </location>
</feature>
<name>A0A3E2HCN6_SCYLI</name>
<dbReference type="SUPFAM" id="SSF55856">
    <property type="entry name" value="Cytochrome b5-like heme/steroid binding domain"/>
    <property type="match status" value="1"/>
</dbReference>
<proteinExistence type="inferred from homology"/>
<dbReference type="PANTHER" id="PTHR46237:SF1">
    <property type="entry name" value="CYTOCHROME B5 REDUCTASE 4"/>
    <property type="match status" value="1"/>
</dbReference>
<feature type="chain" id="PRO_5017659074" description="Cytochrome b5 heme-binding domain-containing protein" evidence="6">
    <location>
        <begin position="20"/>
        <end position="363"/>
    </location>
</feature>
<dbReference type="PROSITE" id="PS50255">
    <property type="entry name" value="CYTOCHROME_B5_2"/>
    <property type="match status" value="1"/>
</dbReference>
<dbReference type="GO" id="GO:0004128">
    <property type="term" value="F:cytochrome-b5 reductase activity, acting on NAD(P)H"/>
    <property type="evidence" value="ECO:0007669"/>
    <property type="project" value="TreeGrafter"/>
</dbReference>
<keyword evidence="2 4" id="KW-0479">Metal-binding</keyword>